<keyword evidence="4" id="KW-1185">Reference proteome</keyword>
<organism evidence="3 4">
    <name type="scientific">Streptomyces coryli</name>
    <dbReference type="NCBI Taxonomy" id="1128680"/>
    <lineage>
        <taxon>Bacteria</taxon>
        <taxon>Bacillati</taxon>
        <taxon>Actinomycetota</taxon>
        <taxon>Actinomycetes</taxon>
        <taxon>Kitasatosporales</taxon>
        <taxon>Streptomycetaceae</taxon>
        <taxon>Streptomyces</taxon>
    </lineage>
</organism>
<dbReference type="InterPro" id="IPR006680">
    <property type="entry name" value="Amidohydro-rel"/>
</dbReference>
<dbReference type="Gene3D" id="3.20.20.140">
    <property type="entry name" value="Metal-dependent hydrolases"/>
    <property type="match status" value="1"/>
</dbReference>
<reference evidence="3 4" key="1">
    <citation type="submission" date="2020-02" db="EMBL/GenBank/DDBJ databases">
        <title>Whole-genome analyses of novel actinobacteria.</title>
        <authorList>
            <person name="Sahin N."/>
        </authorList>
    </citation>
    <scope>NUCLEOTIDE SEQUENCE [LARGE SCALE GENOMIC DNA]</scope>
    <source>
        <strain evidence="3 4">A7024</strain>
    </source>
</reference>
<feature type="domain" description="Amidohydrolase-related" evidence="2">
    <location>
        <begin position="63"/>
        <end position="426"/>
    </location>
</feature>
<dbReference type="EMBL" id="JAAKZV010000094">
    <property type="protein sequence ID" value="NGN66394.1"/>
    <property type="molecule type" value="Genomic_DNA"/>
</dbReference>
<evidence type="ECO:0000259" key="2">
    <source>
        <dbReference type="Pfam" id="PF01979"/>
    </source>
</evidence>
<dbReference type="SUPFAM" id="SSF51338">
    <property type="entry name" value="Composite domain of metallo-dependent hydrolases"/>
    <property type="match status" value="1"/>
</dbReference>
<dbReference type="Proteomes" id="UP000481583">
    <property type="component" value="Unassembled WGS sequence"/>
</dbReference>
<sequence>MSPAQHCDLLLTGGAVVTVDEHHTIHRTGAVAITGNRIVAVGSEDELAGWQAGKVLDCRGRAVLPGFVDGHTHLYQALVRGLGEGLSIVPWLCEFMWPSSIAVTGEDAVAGARLAAAEALRAGITTVVDNHYAPTDLPTTLAIADTIEQAGLRGAVARGIVGERTQLAARRGQPDALFRYSAKEELDITRDAVRHRPPGSKVEVWPAPLNLTYVDQDLVRAGAALAAELGTHWHAHCCESSADPRSYVETYGVRPVQWLAAEGLLDERATLAHAIWLDDAEIAQVASAHAGIAHNPASNAYLASGTIRLRDLRERGVAVALGTDGPSCGHRQDMFECMKQAVFAQRLHTLDPTSARARDALEMATRDGARYAGIDAGVLEAGRLADLIVVDLDRPHLRPLHDLVSTLVYSARGSDVVVTVVDGEIVYEDGHCVHVDERAAAEEAQQRAESLVARAGIARPGPYEGAARGQG</sequence>
<dbReference type="PANTHER" id="PTHR43794:SF11">
    <property type="entry name" value="AMIDOHYDROLASE-RELATED DOMAIN-CONTAINING PROTEIN"/>
    <property type="match status" value="1"/>
</dbReference>
<dbReference type="InterPro" id="IPR011059">
    <property type="entry name" value="Metal-dep_hydrolase_composite"/>
</dbReference>
<dbReference type="Gene3D" id="2.30.40.10">
    <property type="entry name" value="Urease, subunit C, domain 1"/>
    <property type="match status" value="1"/>
</dbReference>
<dbReference type="PANTHER" id="PTHR43794">
    <property type="entry name" value="AMINOHYDROLASE SSNA-RELATED"/>
    <property type="match status" value="1"/>
</dbReference>
<evidence type="ECO:0000256" key="1">
    <source>
        <dbReference type="ARBA" id="ARBA00022801"/>
    </source>
</evidence>
<dbReference type="SUPFAM" id="SSF51556">
    <property type="entry name" value="Metallo-dependent hydrolases"/>
    <property type="match status" value="1"/>
</dbReference>
<dbReference type="RefSeq" id="WP_165239712.1">
    <property type="nucleotide sequence ID" value="NZ_JAAKZV010000094.1"/>
</dbReference>
<comment type="caution">
    <text evidence="3">The sequence shown here is derived from an EMBL/GenBank/DDBJ whole genome shotgun (WGS) entry which is preliminary data.</text>
</comment>
<evidence type="ECO:0000313" key="4">
    <source>
        <dbReference type="Proteomes" id="UP000481583"/>
    </source>
</evidence>
<dbReference type="InterPro" id="IPR050287">
    <property type="entry name" value="MTA/SAH_deaminase"/>
</dbReference>
<gene>
    <name evidence="3" type="ORF">G5C51_21145</name>
</gene>
<dbReference type="Pfam" id="PF01979">
    <property type="entry name" value="Amidohydro_1"/>
    <property type="match status" value="1"/>
</dbReference>
<dbReference type="CDD" id="cd01298">
    <property type="entry name" value="ATZ_TRZ_like"/>
    <property type="match status" value="1"/>
</dbReference>
<dbReference type="GO" id="GO:0016810">
    <property type="term" value="F:hydrolase activity, acting on carbon-nitrogen (but not peptide) bonds"/>
    <property type="evidence" value="ECO:0007669"/>
    <property type="project" value="InterPro"/>
</dbReference>
<accession>A0A6G4U2K6</accession>
<name>A0A6G4U2K6_9ACTN</name>
<evidence type="ECO:0000313" key="3">
    <source>
        <dbReference type="EMBL" id="NGN66394.1"/>
    </source>
</evidence>
<dbReference type="InterPro" id="IPR032466">
    <property type="entry name" value="Metal_Hydrolase"/>
</dbReference>
<dbReference type="AlphaFoldDB" id="A0A6G4U2K6"/>
<proteinExistence type="predicted"/>
<protein>
    <submittedName>
        <fullName evidence="3">Amidohydrolase</fullName>
    </submittedName>
</protein>
<keyword evidence="1 3" id="KW-0378">Hydrolase</keyword>